<sequence length="102" mass="11373">MIYIALVLLLIPLVFQIRYGNRAIRGATNMSLGVVTLFSFAGQILITLLSIGLAIMVEGFIAVGEQPRCGSIIPGIFVFGFMFLPIIIFVLMLIQWYVKRSY</sequence>
<keyword evidence="1" id="KW-0812">Transmembrane</keyword>
<keyword evidence="3" id="KW-1185">Reference proteome</keyword>
<evidence type="ECO:0000313" key="2">
    <source>
        <dbReference type="EMBL" id="UUC45694.1"/>
    </source>
</evidence>
<dbReference type="Proteomes" id="UP001059844">
    <property type="component" value="Chromosome"/>
</dbReference>
<name>A0ABY5IWG9_9FLAO</name>
<evidence type="ECO:0000313" key="3">
    <source>
        <dbReference type="Proteomes" id="UP001059844"/>
    </source>
</evidence>
<dbReference type="RefSeq" id="WP_256551382.1">
    <property type="nucleotide sequence ID" value="NZ_CP101751.1"/>
</dbReference>
<gene>
    <name evidence="2" type="ORF">NOX80_00430</name>
</gene>
<keyword evidence="1" id="KW-1133">Transmembrane helix</keyword>
<reference evidence="2" key="1">
    <citation type="submission" date="2022-07" db="EMBL/GenBank/DDBJ databases">
        <title>Isolation, identification, and degradation of a PFOSA degrading strain from sewage treatment plant.</title>
        <authorList>
            <person name="Zhang L."/>
            <person name="Huo Y."/>
        </authorList>
    </citation>
    <scope>NUCLEOTIDE SEQUENCE</scope>
    <source>
        <strain evidence="2">C1</strain>
    </source>
</reference>
<dbReference type="EMBL" id="CP101751">
    <property type="protein sequence ID" value="UUC45694.1"/>
    <property type="molecule type" value="Genomic_DNA"/>
</dbReference>
<accession>A0ABY5IWG9</accession>
<protein>
    <submittedName>
        <fullName evidence="2">Uncharacterized protein</fullName>
    </submittedName>
</protein>
<keyword evidence="1" id="KW-0472">Membrane</keyword>
<evidence type="ECO:0000256" key="1">
    <source>
        <dbReference type="SAM" id="Phobius"/>
    </source>
</evidence>
<proteinExistence type="predicted"/>
<organism evidence="2 3">
    <name type="scientific">Flavobacterium cerinum</name>
    <dbReference type="NCBI Taxonomy" id="2502784"/>
    <lineage>
        <taxon>Bacteria</taxon>
        <taxon>Pseudomonadati</taxon>
        <taxon>Bacteroidota</taxon>
        <taxon>Flavobacteriia</taxon>
        <taxon>Flavobacteriales</taxon>
        <taxon>Flavobacteriaceae</taxon>
        <taxon>Flavobacterium</taxon>
    </lineage>
</organism>
<feature type="transmembrane region" description="Helical" evidence="1">
    <location>
        <begin position="44"/>
        <end position="64"/>
    </location>
</feature>
<feature type="transmembrane region" description="Helical" evidence="1">
    <location>
        <begin position="76"/>
        <end position="98"/>
    </location>
</feature>